<protein>
    <recommendedName>
        <fullName evidence="2">Ig-like domain-containing protein</fullName>
    </recommendedName>
</protein>
<accession>A0ABS3SEF6</accession>
<feature type="transmembrane region" description="Helical" evidence="1">
    <location>
        <begin position="229"/>
        <end position="248"/>
    </location>
</feature>
<proteinExistence type="predicted"/>
<dbReference type="EMBL" id="JAGFBM010000001">
    <property type="protein sequence ID" value="MBO3084120.1"/>
    <property type="molecule type" value="Genomic_DNA"/>
</dbReference>
<evidence type="ECO:0000259" key="2">
    <source>
        <dbReference type="PROSITE" id="PS50835"/>
    </source>
</evidence>
<feature type="transmembrane region" description="Helical" evidence="1">
    <location>
        <begin position="170"/>
        <end position="195"/>
    </location>
</feature>
<sequence>MAPEVKIMFEGKAAASDTVKETSPFELTAVSEEAGVIRDPQSWAWTFKGADGKAGTFPSDTTGQDAATLKIANVSATSAGEYTATATYGPQANPPAKSATFTLTVDGAEAAGEGTAPREEPPKWPAVFAWVVLFAAGVVVGLTAALTPLMEPDLGLSAEVYDALTPANKLAARVIGPTFLVGLALVVFGLAMALVEWRGRFAAGKSTTFRGNVAVDPAEVIKALGALRGAGLVLIGGLIVILATAWMTSSTTAPPAISPSVSSTPPS</sequence>
<keyword evidence="1" id="KW-0812">Transmembrane</keyword>
<gene>
    <name evidence="3" type="ORF">J4035_05670</name>
</gene>
<dbReference type="InterPro" id="IPR007110">
    <property type="entry name" value="Ig-like_dom"/>
</dbReference>
<keyword evidence="1" id="KW-1133">Transmembrane helix</keyword>
<keyword evidence="4" id="KW-1185">Reference proteome</keyword>
<organism evidence="3 4">
    <name type="scientific">Cellulomonas fengjieae</name>
    <dbReference type="NCBI Taxonomy" id="2819978"/>
    <lineage>
        <taxon>Bacteria</taxon>
        <taxon>Bacillati</taxon>
        <taxon>Actinomycetota</taxon>
        <taxon>Actinomycetes</taxon>
        <taxon>Micrococcales</taxon>
        <taxon>Cellulomonadaceae</taxon>
        <taxon>Cellulomonas</taxon>
    </lineage>
</organism>
<comment type="caution">
    <text evidence="3">The sequence shown here is derived from an EMBL/GenBank/DDBJ whole genome shotgun (WGS) entry which is preliminary data.</text>
</comment>
<evidence type="ECO:0000313" key="3">
    <source>
        <dbReference type="EMBL" id="MBO3084120.1"/>
    </source>
</evidence>
<dbReference type="RefSeq" id="WP_208288959.1">
    <property type="nucleotide sequence ID" value="NZ_CP074404.1"/>
</dbReference>
<feature type="transmembrane region" description="Helical" evidence="1">
    <location>
        <begin position="127"/>
        <end position="150"/>
    </location>
</feature>
<reference evidence="3 4" key="1">
    <citation type="submission" date="2021-03" db="EMBL/GenBank/DDBJ databases">
        <title>novel species in genus Cellulomonas.</title>
        <authorList>
            <person name="Zhang G."/>
        </authorList>
    </citation>
    <scope>NUCLEOTIDE SEQUENCE [LARGE SCALE GENOMIC DNA]</scope>
    <source>
        <strain evidence="4">zg-ZUI188</strain>
    </source>
</reference>
<dbReference type="PROSITE" id="PS50835">
    <property type="entry name" value="IG_LIKE"/>
    <property type="match status" value="1"/>
</dbReference>
<evidence type="ECO:0000256" key="1">
    <source>
        <dbReference type="SAM" id="Phobius"/>
    </source>
</evidence>
<dbReference type="Proteomes" id="UP000678317">
    <property type="component" value="Unassembled WGS sequence"/>
</dbReference>
<evidence type="ECO:0000313" key="4">
    <source>
        <dbReference type="Proteomes" id="UP000678317"/>
    </source>
</evidence>
<feature type="domain" description="Ig-like" evidence="2">
    <location>
        <begin position="3"/>
        <end position="102"/>
    </location>
</feature>
<keyword evidence="1" id="KW-0472">Membrane</keyword>
<name>A0ABS3SEF6_9CELL</name>